<dbReference type="InterPro" id="IPR011990">
    <property type="entry name" value="TPR-like_helical_dom_sf"/>
</dbReference>
<reference evidence="2 3" key="1">
    <citation type="journal article" date="2012" name="Genome Biol.">
        <title>The genome of the polar eukaryotic microalga coccomyxa subellipsoidea reveals traits of cold adaptation.</title>
        <authorList>
            <person name="Blanc G."/>
            <person name="Agarkova I."/>
            <person name="Grimwood J."/>
            <person name="Kuo A."/>
            <person name="Brueggeman A."/>
            <person name="Dunigan D."/>
            <person name="Gurnon J."/>
            <person name="Ladunga I."/>
            <person name="Lindquist E."/>
            <person name="Lucas S."/>
            <person name="Pangilinan J."/>
            <person name="Proschold T."/>
            <person name="Salamov A."/>
            <person name="Schmutz J."/>
            <person name="Weeks D."/>
            <person name="Yamada T."/>
            <person name="Claverie J.M."/>
            <person name="Grigoriev I."/>
            <person name="Van Etten J."/>
            <person name="Lomsadze A."/>
            <person name="Borodovsky M."/>
        </authorList>
    </citation>
    <scope>NUCLEOTIDE SEQUENCE [LARGE SCALE GENOMIC DNA]</scope>
    <source>
        <strain evidence="2 3">C-169</strain>
    </source>
</reference>
<keyword evidence="3" id="KW-1185">Reference proteome</keyword>
<sequence length="345" mass="36551">MCGADINSLTPEPKLEELVSQFVELCGDTTAFEEAASRQLAAGSAAAGAASFNGGELPKNEDSTGRAQSIAAKTSPADTHRSKSPSGSLHAKDEAARAEFILQCALRSMAGGNFTAAAVRFARCRERLVTLAEASGANGWSEETCCRLGDIWGSQGMCEQRLGNLVAAEECFKDSLGVLQKSPVRSSQVAHALAVSHNKLGDLHYSNSNSKQELELARSNYREALAIREHAFDAPRQGDDSSADVSAALNLVTSLLKVADIEEVLGNGQAASECLAKADDALISVSGNIVPGSAAEAKYRGLQDFRMKLAATMDAKLHDCTLALMYASWFGFPLFFRYGLAAVVH</sequence>
<dbReference type="Gene3D" id="1.25.40.10">
    <property type="entry name" value="Tetratricopeptide repeat domain"/>
    <property type="match status" value="1"/>
</dbReference>
<name>I0YX76_COCSC</name>
<accession>I0YX76</accession>
<organism evidence="2 3">
    <name type="scientific">Coccomyxa subellipsoidea (strain C-169)</name>
    <name type="common">Green microalga</name>
    <dbReference type="NCBI Taxonomy" id="574566"/>
    <lineage>
        <taxon>Eukaryota</taxon>
        <taxon>Viridiplantae</taxon>
        <taxon>Chlorophyta</taxon>
        <taxon>core chlorophytes</taxon>
        <taxon>Trebouxiophyceae</taxon>
        <taxon>Trebouxiophyceae incertae sedis</taxon>
        <taxon>Coccomyxaceae</taxon>
        <taxon>Coccomyxa</taxon>
        <taxon>Coccomyxa subellipsoidea</taxon>
    </lineage>
</organism>
<dbReference type="GeneID" id="17040983"/>
<dbReference type="EMBL" id="AGSI01000008">
    <property type="protein sequence ID" value="EIE22995.1"/>
    <property type="molecule type" value="Genomic_DNA"/>
</dbReference>
<proteinExistence type="predicted"/>
<dbReference type="KEGG" id="csl:COCSUDRAFT_63384"/>
<feature type="region of interest" description="Disordered" evidence="1">
    <location>
        <begin position="52"/>
        <end position="91"/>
    </location>
</feature>
<gene>
    <name evidence="2" type="ORF">COCSUDRAFT_63384</name>
</gene>
<comment type="caution">
    <text evidence="2">The sequence shown here is derived from an EMBL/GenBank/DDBJ whole genome shotgun (WGS) entry which is preliminary data.</text>
</comment>
<evidence type="ECO:0000313" key="3">
    <source>
        <dbReference type="Proteomes" id="UP000007264"/>
    </source>
</evidence>
<dbReference type="Proteomes" id="UP000007264">
    <property type="component" value="Unassembled WGS sequence"/>
</dbReference>
<evidence type="ECO:0000313" key="2">
    <source>
        <dbReference type="EMBL" id="EIE22995.1"/>
    </source>
</evidence>
<dbReference type="AlphaFoldDB" id="I0YX76"/>
<dbReference type="OrthoDB" id="550101at2759"/>
<evidence type="ECO:0000256" key="1">
    <source>
        <dbReference type="SAM" id="MobiDB-lite"/>
    </source>
</evidence>
<evidence type="ECO:0008006" key="4">
    <source>
        <dbReference type="Google" id="ProtNLM"/>
    </source>
</evidence>
<dbReference type="SUPFAM" id="SSF48452">
    <property type="entry name" value="TPR-like"/>
    <property type="match status" value="1"/>
</dbReference>
<dbReference type="RefSeq" id="XP_005647539.1">
    <property type="nucleotide sequence ID" value="XM_005647482.1"/>
</dbReference>
<protein>
    <recommendedName>
        <fullName evidence="4">TPR-like protein</fullName>
    </recommendedName>
</protein>